<dbReference type="Pfam" id="PF13684">
    <property type="entry name" value="FakA-like_C"/>
    <property type="match status" value="1"/>
</dbReference>
<evidence type="ECO:0000313" key="3">
    <source>
        <dbReference type="Proteomes" id="UP000008907"/>
    </source>
</evidence>
<dbReference type="GO" id="GO:0004371">
    <property type="term" value="F:glycerone kinase activity"/>
    <property type="evidence" value="ECO:0007669"/>
    <property type="project" value="InterPro"/>
</dbReference>
<proteinExistence type="predicted"/>
<dbReference type="Gene3D" id="1.25.40.340">
    <property type="match status" value="1"/>
</dbReference>
<dbReference type="PROSITE" id="PS51480">
    <property type="entry name" value="DHAL"/>
    <property type="match status" value="1"/>
</dbReference>
<evidence type="ECO:0000259" key="1">
    <source>
        <dbReference type="PROSITE" id="PS51480"/>
    </source>
</evidence>
<sequence>MEQIKILNNMILSGVNNLYNHYPYIDKLNVFPVPDGDTGTNMNLTISNGYAEIENNQTDYTSIGKFLSDFARGLIMGARGNSGVIFSQIIKGFSLGMNNSEELSVEQWKQGFNKACEVAYKAVMKPVEGTILTVIRETSEKLNELDNTTDINQFWKIAIEQANSSLENTPNLLPVLKEVGVVDSGGYGLVKFLEGMQSYLENGKVVPKLAKLEINEGQNIELETDEEFGYCTEAVVILNKEWISKLQVATIRDQLQIYGNSSIVVVVDEDILKVHTHALTPGQVLLFLQQYGDFLTLKIENMSIQADKQVKGRKSKWKETSEIKTVRNLVNDTAIISVVPSKQLKSYFEKDLGIDLAINAGSKMNPSTEDFLQAIQEVDAKNVFIFPNNNNVYLTAKQAEKLEKKSKVYVLQTKTIQQGMVCALSYDPSVVPSKNSSQLLKAIKNVISFSVSKAIKDSTIDGVSVKKNNFIAVVDGKIVGSEKTMKAIYEKQLSKYIKNKTEIITIFTGEETDEKDITQLRKFLDEKYNVEYEIIEGGQKVYSLLLALE</sequence>
<dbReference type="InterPro" id="IPR036117">
    <property type="entry name" value="DhaL_dom_sf"/>
</dbReference>
<dbReference type="InterPro" id="IPR048394">
    <property type="entry name" value="FakA-like_M"/>
</dbReference>
<dbReference type="GO" id="GO:0006071">
    <property type="term" value="P:glycerol metabolic process"/>
    <property type="evidence" value="ECO:0007669"/>
    <property type="project" value="InterPro"/>
</dbReference>
<feature type="domain" description="DhaL" evidence="1">
    <location>
        <begin position="5"/>
        <end position="198"/>
    </location>
</feature>
<dbReference type="RefSeq" id="WP_014034970.1">
    <property type="nucleotide sequence ID" value="NC_015946.1"/>
</dbReference>
<dbReference type="Proteomes" id="UP000008907">
    <property type="component" value="Chromosome"/>
</dbReference>
<reference evidence="2 3" key="1">
    <citation type="journal article" date="2011" name="J. Bacteriol.">
        <title>Genome Sequence of Mycoplasma putrefaciens Type Strain KS1.</title>
        <authorList>
            <person name="Calcutt M.J."/>
            <person name="Foecking M.F."/>
        </authorList>
    </citation>
    <scope>NUCLEOTIDE SEQUENCE [LARGE SCALE GENOMIC DNA]</scope>
    <source>
        <strain evidence="3">ATCC 15718 / NCTC 10155 / C30 KS-1 / KS-1</strain>
    </source>
</reference>
<keyword evidence="2" id="KW-0418">Kinase</keyword>
<dbReference type="InterPro" id="IPR033470">
    <property type="entry name" value="FakA-like_C"/>
</dbReference>
<gene>
    <name evidence="2" type="ordered locus">MPUT_0223</name>
</gene>
<dbReference type="SMART" id="SM01120">
    <property type="entry name" value="Dak2"/>
    <property type="match status" value="1"/>
</dbReference>
<accession>A0A7U4E985</accession>
<protein>
    <submittedName>
        <fullName evidence="2">Dihydroxyacetone kinase 2 domain protein</fullName>
    </submittedName>
</protein>
<evidence type="ECO:0000313" key="2">
    <source>
        <dbReference type="EMBL" id="AEM68614.1"/>
    </source>
</evidence>
<dbReference type="PANTHER" id="PTHR33434">
    <property type="entry name" value="DEGV DOMAIN-CONTAINING PROTEIN DR_1986-RELATED"/>
    <property type="match status" value="1"/>
</dbReference>
<dbReference type="NCBIfam" id="TIGR03599">
    <property type="entry name" value="YloV"/>
    <property type="match status" value="1"/>
</dbReference>
<dbReference type="PANTHER" id="PTHR33434:SF4">
    <property type="entry name" value="PHOSPHATASE PROTEIN"/>
    <property type="match status" value="1"/>
</dbReference>
<dbReference type="Pfam" id="PF21645">
    <property type="entry name" value="FakA-like_M"/>
    <property type="match status" value="1"/>
</dbReference>
<dbReference type="SUPFAM" id="SSF101473">
    <property type="entry name" value="DhaL-like"/>
    <property type="match status" value="1"/>
</dbReference>
<dbReference type="InterPro" id="IPR050270">
    <property type="entry name" value="DegV_domain_contain"/>
</dbReference>
<dbReference type="AlphaFoldDB" id="A0A7U4E985"/>
<dbReference type="EMBL" id="CP003021">
    <property type="protein sequence ID" value="AEM68614.1"/>
    <property type="molecule type" value="Genomic_DNA"/>
</dbReference>
<organism evidence="2 3">
    <name type="scientific">Mycoplasma putrefaciens (strain ATCC 15718 / NCTC 10155 / C30 KS-1 / KS-1)</name>
    <dbReference type="NCBI Taxonomy" id="743965"/>
    <lineage>
        <taxon>Bacteria</taxon>
        <taxon>Bacillati</taxon>
        <taxon>Mycoplasmatota</taxon>
        <taxon>Mollicutes</taxon>
        <taxon>Mycoplasmataceae</taxon>
        <taxon>Mycoplasma</taxon>
    </lineage>
</organism>
<keyword evidence="2" id="KW-0808">Transferase</keyword>
<dbReference type="InterPro" id="IPR019986">
    <property type="entry name" value="YloV-like"/>
</dbReference>
<dbReference type="InterPro" id="IPR004007">
    <property type="entry name" value="DhaL_dom"/>
</dbReference>
<dbReference type="KEGG" id="mpf:MPUT_0223"/>
<dbReference type="SMART" id="SM01121">
    <property type="entry name" value="Dak1_2"/>
    <property type="match status" value="1"/>
</dbReference>
<name>A0A7U4E985_MYCPK</name>
<dbReference type="Pfam" id="PF02734">
    <property type="entry name" value="Dak2"/>
    <property type="match status" value="1"/>
</dbReference>